<dbReference type="InterPro" id="IPR011009">
    <property type="entry name" value="Kinase-like_dom_sf"/>
</dbReference>
<dbReference type="PANTHER" id="PTHR11584:SF369">
    <property type="entry name" value="MITOGEN-ACTIVATED PROTEIN KINASE KINASE KINASE 19-RELATED"/>
    <property type="match status" value="1"/>
</dbReference>
<dbReference type="Pfam" id="PF00069">
    <property type="entry name" value="Pkinase"/>
    <property type="match status" value="1"/>
</dbReference>
<keyword evidence="11" id="KW-1185">Reference proteome</keyword>
<dbReference type="InterPro" id="IPR008936">
    <property type="entry name" value="Rho_GTPase_activation_prot"/>
</dbReference>
<comment type="caution">
    <text evidence="10">The sequence shown here is derived from an EMBL/GenBank/DDBJ whole genome shotgun (WGS) entry which is preliminary data.</text>
</comment>
<dbReference type="OrthoDB" id="4062651at2759"/>
<dbReference type="InterPro" id="IPR008271">
    <property type="entry name" value="Ser/Thr_kinase_AS"/>
</dbReference>
<dbReference type="AlphaFoldDB" id="A0A8H3I6F3"/>
<name>A0A8H3I6F3_9LECA</name>
<accession>A0A8H3I6F3</accession>
<keyword evidence="4" id="KW-0547">Nucleotide-binding</keyword>
<reference evidence="10" key="1">
    <citation type="submission" date="2021-03" db="EMBL/GenBank/DDBJ databases">
        <authorList>
            <person name="Tagirdzhanova G."/>
        </authorList>
    </citation>
    <scope>NUCLEOTIDE SEQUENCE</scope>
</reference>
<keyword evidence="2" id="KW-0723">Serine/threonine-protein kinase</keyword>
<evidence type="ECO:0000256" key="6">
    <source>
        <dbReference type="ARBA" id="ARBA00022840"/>
    </source>
</evidence>
<evidence type="ECO:0000256" key="7">
    <source>
        <dbReference type="SAM" id="MobiDB-lite"/>
    </source>
</evidence>
<proteinExistence type="inferred from homology"/>
<dbReference type="GO" id="GO:0007165">
    <property type="term" value="P:signal transduction"/>
    <property type="evidence" value="ECO:0007669"/>
    <property type="project" value="InterPro"/>
</dbReference>
<feature type="domain" description="Rho-GAP" evidence="9">
    <location>
        <begin position="1"/>
        <end position="205"/>
    </location>
</feature>
<evidence type="ECO:0000256" key="5">
    <source>
        <dbReference type="ARBA" id="ARBA00022777"/>
    </source>
</evidence>
<dbReference type="InterPro" id="IPR000719">
    <property type="entry name" value="Prot_kinase_dom"/>
</dbReference>
<evidence type="ECO:0000259" key="9">
    <source>
        <dbReference type="PROSITE" id="PS50238"/>
    </source>
</evidence>
<dbReference type="SUPFAM" id="SSF56112">
    <property type="entry name" value="Protein kinase-like (PK-like)"/>
    <property type="match status" value="1"/>
</dbReference>
<protein>
    <recommendedName>
        <fullName evidence="12">Protein kinase domain-containing protein</fullName>
    </recommendedName>
</protein>
<evidence type="ECO:0008006" key="12">
    <source>
        <dbReference type="Google" id="ProtNLM"/>
    </source>
</evidence>
<gene>
    <name evidence="10" type="ORF">GOMPHAMPRED_001062</name>
</gene>
<dbReference type="Proteomes" id="UP000664169">
    <property type="component" value="Unassembled WGS sequence"/>
</dbReference>
<keyword evidence="3" id="KW-0808">Transferase</keyword>
<dbReference type="PROSITE" id="PS50011">
    <property type="entry name" value="PROTEIN_KINASE_DOM"/>
    <property type="match status" value="1"/>
</dbReference>
<evidence type="ECO:0000313" key="10">
    <source>
        <dbReference type="EMBL" id="CAF9916627.1"/>
    </source>
</evidence>
<dbReference type="PROSITE" id="PS00108">
    <property type="entry name" value="PROTEIN_KINASE_ST"/>
    <property type="match status" value="1"/>
</dbReference>
<feature type="region of interest" description="Disordered" evidence="7">
    <location>
        <begin position="350"/>
        <end position="379"/>
    </location>
</feature>
<evidence type="ECO:0000256" key="1">
    <source>
        <dbReference type="ARBA" id="ARBA00006529"/>
    </source>
</evidence>
<keyword evidence="6" id="KW-0067">ATP-binding</keyword>
<dbReference type="SUPFAM" id="SSF48350">
    <property type="entry name" value="GTPase activation domain, GAP"/>
    <property type="match status" value="1"/>
</dbReference>
<dbReference type="GO" id="GO:0004674">
    <property type="term" value="F:protein serine/threonine kinase activity"/>
    <property type="evidence" value="ECO:0007669"/>
    <property type="project" value="UniProtKB-KW"/>
</dbReference>
<dbReference type="SMART" id="SM00220">
    <property type="entry name" value="S_TKc"/>
    <property type="match status" value="1"/>
</dbReference>
<organism evidence="10 11">
    <name type="scientific">Gomphillus americanus</name>
    <dbReference type="NCBI Taxonomy" id="1940652"/>
    <lineage>
        <taxon>Eukaryota</taxon>
        <taxon>Fungi</taxon>
        <taxon>Dikarya</taxon>
        <taxon>Ascomycota</taxon>
        <taxon>Pezizomycotina</taxon>
        <taxon>Lecanoromycetes</taxon>
        <taxon>OSLEUM clade</taxon>
        <taxon>Ostropomycetidae</taxon>
        <taxon>Ostropales</taxon>
        <taxon>Graphidaceae</taxon>
        <taxon>Gomphilloideae</taxon>
        <taxon>Gomphillus</taxon>
    </lineage>
</organism>
<dbReference type="PANTHER" id="PTHR11584">
    <property type="entry name" value="SERINE/THREONINE PROTEIN KINASE"/>
    <property type="match status" value="1"/>
</dbReference>
<dbReference type="Gene3D" id="1.10.510.10">
    <property type="entry name" value="Transferase(Phosphotransferase) domain 1"/>
    <property type="match status" value="1"/>
</dbReference>
<feature type="domain" description="Protein kinase" evidence="8">
    <location>
        <begin position="522"/>
        <end position="797"/>
    </location>
</feature>
<dbReference type="GO" id="GO:0005524">
    <property type="term" value="F:ATP binding"/>
    <property type="evidence" value="ECO:0007669"/>
    <property type="project" value="UniProtKB-KW"/>
</dbReference>
<dbReference type="EMBL" id="CAJPDQ010000011">
    <property type="protein sequence ID" value="CAF9916627.1"/>
    <property type="molecule type" value="Genomic_DNA"/>
</dbReference>
<evidence type="ECO:0000259" key="8">
    <source>
        <dbReference type="PROSITE" id="PS50011"/>
    </source>
</evidence>
<dbReference type="Gene3D" id="1.10.555.10">
    <property type="entry name" value="Rho GTPase activation protein"/>
    <property type="match status" value="1"/>
</dbReference>
<dbReference type="CDD" id="cd00180">
    <property type="entry name" value="PKc"/>
    <property type="match status" value="1"/>
</dbReference>
<evidence type="ECO:0000256" key="3">
    <source>
        <dbReference type="ARBA" id="ARBA00022679"/>
    </source>
</evidence>
<evidence type="ECO:0000313" key="11">
    <source>
        <dbReference type="Proteomes" id="UP000664169"/>
    </source>
</evidence>
<evidence type="ECO:0000256" key="2">
    <source>
        <dbReference type="ARBA" id="ARBA00022527"/>
    </source>
</evidence>
<dbReference type="InterPro" id="IPR000198">
    <property type="entry name" value="RhoGAP_dom"/>
</dbReference>
<evidence type="ECO:0000256" key="4">
    <source>
        <dbReference type="ARBA" id="ARBA00022741"/>
    </source>
</evidence>
<comment type="similarity">
    <text evidence="1">Belongs to the protein kinase superfamily. STE Ser/Thr protein kinase family. MAP kinase kinase kinase subfamily.</text>
</comment>
<dbReference type="Pfam" id="PF00620">
    <property type="entry name" value="RhoGAP"/>
    <property type="match status" value="1"/>
</dbReference>
<dbReference type="PROSITE" id="PS50238">
    <property type="entry name" value="RHOGAP"/>
    <property type="match status" value="1"/>
</dbReference>
<keyword evidence="5" id="KW-0418">Kinase</keyword>
<sequence length="824" mass="92046">MAEPHASNGVFGSWRFEWLHYTGGNEVRVDRLVTAFDRPPKYGKGLRWRRPLDDFSDVAAVFFRYLNNLPEPVIPYADFERFLQPLEPYQHTLLSNIAKGKARSNILKRISGQYFELINNLASPNRSLLLYILDIISLFPADPDLPGVDPMIRSDINSSRSNSLATTFEALLGPPSQPETPRYWELLKLAHFVISFLINYRKFFVTDHDYIRSIDADTAKLGLAVGAESFSLTDNRTANLNSQSRLSGIDVELNASGDSGPTTTTNAVQHSAMDESGRGDTLNTASIHSDSNLMRSEDSKLVPLMKSSLVIQDDDYNAVTSSFRTHAIMNLTAPFDHSLDLIPQGYPELRGSQGVNGKAENPAAEGKHNSTSAEALLTKDRDTTLKPKKEWSIAPFQSMNDKTNPQPDQVAEISQIQTVDSIFQLHQERVYVFTEAEISTIAQFLRGTSPSWSVIPRVYVILRVIGCLDSCETIFKSGFSDYELPVSRRHVPKQLILTKNVDLERGAAGQHHYFGVDDPFPFEIRERLGDGGFGQVDRVISLRTRKEFALKRFARKAVSTVKGLAGLRGIVAEIEILKTLTHRHIVRFVGSYTDQKFLGLLMTPIAELDFFDYLAQAGPVQYSSIRSFFGCLTTGLGYLHAQKVRHKDIKPGNILVSQGSVLLTDFGLAREFGDATGSTSVGPVNGTSPRYAAPEVLMMESRNTKSDIWSLGIVFLEMVMVLKNGNNEWLDEFMSSHGFENKFVRNNRPGFQELVIELQKSGLQADNIALEWVQSMLNEQHTQRPSAAELLDRIIYIGEDRASSGRFCGLCCRDEESDSSDESD</sequence>